<comment type="pathway">
    <text evidence="1 9">Cofactor biosynthesis; NAD(+) biosynthesis; quinolinate from iminoaspartate: step 1/1.</text>
</comment>
<feature type="binding site" evidence="9">
    <location>
        <position position="65"/>
    </location>
    <ligand>
        <name>iminosuccinate</name>
        <dbReference type="ChEBI" id="CHEBI:77875"/>
    </ligand>
</feature>
<dbReference type="OrthoDB" id="9801204at2"/>
<keyword evidence="4 9" id="KW-0662">Pyridine nucleotide biosynthesis</keyword>
<feature type="binding site" evidence="9">
    <location>
        <position position="282"/>
    </location>
    <ligand>
        <name>[4Fe-4S] cluster</name>
        <dbReference type="ChEBI" id="CHEBI:49883"/>
    </ligand>
</feature>
<dbReference type="InterPro" id="IPR036094">
    <property type="entry name" value="NadA_sf"/>
</dbReference>
<comment type="subcellular location">
    <subcellularLocation>
        <location evidence="9">Cytoplasm</location>
    </subcellularLocation>
</comment>
<keyword evidence="11" id="KW-1185">Reference proteome</keyword>
<evidence type="ECO:0000256" key="4">
    <source>
        <dbReference type="ARBA" id="ARBA00022642"/>
    </source>
</evidence>
<gene>
    <name evidence="9" type="primary">nadA</name>
    <name evidence="10" type="ORF">DC28_03670</name>
</gene>
<dbReference type="GO" id="GO:0005829">
    <property type="term" value="C:cytosol"/>
    <property type="evidence" value="ECO:0007669"/>
    <property type="project" value="TreeGrafter"/>
</dbReference>
<comment type="cofactor">
    <cofactor evidence="9">
        <name>[4Fe-4S] cluster</name>
        <dbReference type="ChEBI" id="CHEBI:49883"/>
    </cofactor>
    <text evidence="9">Binds 1 [4Fe-4S] cluster per subunit.</text>
</comment>
<dbReference type="NCBIfam" id="NF006878">
    <property type="entry name" value="PRK09375.1-2"/>
    <property type="match status" value="1"/>
</dbReference>
<dbReference type="Pfam" id="PF02445">
    <property type="entry name" value="NadA"/>
    <property type="match status" value="1"/>
</dbReference>
<dbReference type="STRING" id="1480694.DC28_03670"/>
<evidence type="ECO:0000256" key="9">
    <source>
        <dbReference type="HAMAP-Rule" id="MF_00568"/>
    </source>
</evidence>
<proteinExistence type="inferred from homology"/>
<dbReference type="NCBIfam" id="NF006879">
    <property type="entry name" value="PRK09375.1-4"/>
    <property type="match status" value="1"/>
</dbReference>
<dbReference type="RefSeq" id="WP_052078411.1">
    <property type="nucleotide sequence ID" value="NZ_JNUP01000029.1"/>
</dbReference>
<reference evidence="10 11" key="1">
    <citation type="submission" date="2014-05" db="EMBL/GenBank/DDBJ databases">
        <title>De novo Genome Sequence of Spirocheata sp.</title>
        <authorList>
            <person name="Shivani Y."/>
            <person name="Subhash Y."/>
            <person name="Tushar L."/>
            <person name="Sasikala C."/>
            <person name="Ramana C.V."/>
        </authorList>
    </citation>
    <scope>NUCLEOTIDE SEQUENCE [LARGE SCALE GENOMIC DNA]</scope>
    <source>
        <strain evidence="10 11">JC230</strain>
    </source>
</reference>
<comment type="catalytic activity">
    <reaction evidence="9">
        <text>iminosuccinate + dihydroxyacetone phosphate = quinolinate + phosphate + 2 H2O + H(+)</text>
        <dbReference type="Rhea" id="RHEA:25888"/>
        <dbReference type="ChEBI" id="CHEBI:15377"/>
        <dbReference type="ChEBI" id="CHEBI:15378"/>
        <dbReference type="ChEBI" id="CHEBI:29959"/>
        <dbReference type="ChEBI" id="CHEBI:43474"/>
        <dbReference type="ChEBI" id="CHEBI:57642"/>
        <dbReference type="ChEBI" id="CHEBI:77875"/>
        <dbReference type="EC" id="2.5.1.72"/>
    </reaction>
</comment>
<feature type="binding site" evidence="9">
    <location>
        <position position="239"/>
    </location>
    <ligand>
        <name>iminosuccinate</name>
        <dbReference type="ChEBI" id="CHEBI:77875"/>
    </ligand>
</feature>
<feature type="binding site" evidence="9">
    <location>
        <begin position="136"/>
        <end position="138"/>
    </location>
    <ligand>
        <name>iminosuccinate</name>
        <dbReference type="ChEBI" id="CHEBI:77875"/>
    </ligand>
</feature>
<dbReference type="GO" id="GO:0034628">
    <property type="term" value="P:'de novo' NAD+ biosynthetic process from L-aspartate"/>
    <property type="evidence" value="ECO:0007669"/>
    <property type="project" value="TreeGrafter"/>
</dbReference>
<keyword evidence="7 9" id="KW-0408">Iron</keyword>
<dbReference type="HAMAP" id="MF_00568">
    <property type="entry name" value="NadA_type2"/>
    <property type="match status" value="1"/>
</dbReference>
<dbReference type="NCBIfam" id="TIGR00550">
    <property type="entry name" value="nadA"/>
    <property type="match status" value="1"/>
</dbReference>
<evidence type="ECO:0000256" key="3">
    <source>
        <dbReference type="ARBA" id="ARBA00022485"/>
    </source>
</evidence>
<dbReference type="Gene3D" id="3.40.50.10800">
    <property type="entry name" value="NadA-like"/>
    <property type="match status" value="3"/>
</dbReference>
<evidence type="ECO:0000256" key="6">
    <source>
        <dbReference type="ARBA" id="ARBA00022723"/>
    </source>
</evidence>
<keyword evidence="3 9" id="KW-0004">4Fe-4S</keyword>
<evidence type="ECO:0000256" key="7">
    <source>
        <dbReference type="ARBA" id="ARBA00023004"/>
    </source>
</evidence>
<dbReference type="PANTHER" id="PTHR30573">
    <property type="entry name" value="QUINOLINATE SYNTHETASE A"/>
    <property type="match status" value="1"/>
</dbReference>
<evidence type="ECO:0000313" key="11">
    <source>
        <dbReference type="Proteomes" id="UP000029692"/>
    </source>
</evidence>
<keyword evidence="5 9" id="KW-0808">Transferase</keyword>
<dbReference type="eggNOG" id="COG0379">
    <property type="taxonomic scope" value="Bacteria"/>
</dbReference>
<comment type="similarity">
    <text evidence="9">Belongs to the quinolinate synthase family. Type 2 subfamily.</text>
</comment>
<protein>
    <recommendedName>
        <fullName evidence="2 9">Quinolinate synthase</fullName>
        <ecNumber evidence="2 9">2.5.1.72</ecNumber>
    </recommendedName>
</protein>
<organism evidence="10 11">
    <name type="scientific">Spirochaeta lutea</name>
    <dbReference type="NCBI Taxonomy" id="1480694"/>
    <lineage>
        <taxon>Bacteria</taxon>
        <taxon>Pseudomonadati</taxon>
        <taxon>Spirochaetota</taxon>
        <taxon>Spirochaetia</taxon>
        <taxon>Spirochaetales</taxon>
        <taxon>Spirochaetaceae</taxon>
        <taxon>Spirochaeta</taxon>
    </lineage>
</organism>
<evidence type="ECO:0000256" key="2">
    <source>
        <dbReference type="ARBA" id="ARBA00012669"/>
    </source>
</evidence>
<dbReference type="EC" id="2.5.1.72" evidence="2 9"/>
<evidence type="ECO:0000256" key="1">
    <source>
        <dbReference type="ARBA" id="ARBA00005065"/>
    </source>
</evidence>
<comment type="caution">
    <text evidence="10">The sequence shown here is derived from an EMBL/GenBank/DDBJ whole genome shotgun (WGS) entry which is preliminary data.</text>
</comment>
<dbReference type="SUPFAM" id="SSF142754">
    <property type="entry name" value="NadA-like"/>
    <property type="match status" value="1"/>
</dbReference>
<comment type="function">
    <text evidence="9">Catalyzes the condensation of iminoaspartate with dihydroxyacetone phosphate to form quinolinate.</text>
</comment>
<dbReference type="GO" id="GO:0008987">
    <property type="term" value="F:quinolinate synthetase A activity"/>
    <property type="evidence" value="ECO:0007669"/>
    <property type="project" value="UniProtKB-UniRule"/>
</dbReference>
<dbReference type="UniPathway" id="UPA00253">
    <property type="reaction ID" value="UER00327"/>
</dbReference>
<name>A0A098QZU8_9SPIO</name>
<feature type="binding site" evidence="9">
    <location>
        <position position="196"/>
    </location>
    <ligand>
        <name>[4Fe-4S] cluster</name>
        <dbReference type="ChEBI" id="CHEBI:49883"/>
    </ligand>
</feature>
<accession>A0A098QZU8</accession>
<feature type="binding site" evidence="9">
    <location>
        <begin position="222"/>
        <end position="224"/>
    </location>
    <ligand>
        <name>iminosuccinate</name>
        <dbReference type="ChEBI" id="CHEBI:77875"/>
    </ligand>
</feature>
<dbReference type="InterPro" id="IPR003473">
    <property type="entry name" value="NadA"/>
</dbReference>
<dbReference type="AlphaFoldDB" id="A0A098QZU8"/>
<feature type="binding site" evidence="9">
    <location>
        <position position="153"/>
    </location>
    <ligand>
        <name>iminosuccinate</name>
        <dbReference type="ChEBI" id="CHEBI:77875"/>
    </ligand>
</feature>
<dbReference type="InterPro" id="IPR023066">
    <property type="entry name" value="Quinolinate_synth_type2"/>
</dbReference>
<feature type="binding site" evidence="9">
    <location>
        <position position="110"/>
    </location>
    <ligand>
        <name>[4Fe-4S] cluster</name>
        <dbReference type="ChEBI" id="CHEBI:49883"/>
    </ligand>
</feature>
<dbReference type="EMBL" id="JNUP01000029">
    <property type="protein sequence ID" value="KGE73385.1"/>
    <property type="molecule type" value="Genomic_DNA"/>
</dbReference>
<keyword evidence="6 9" id="KW-0479">Metal-binding</keyword>
<dbReference type="Proteomes" id="UP000029692">
    <property type="component" value="Unassembled WGS sequence"/>
</dbReference>
<evidence type="ECO:0000313" key="10">
    <source>
        <dbReference type="EMBL" id="KGE73385.1"/>
    </source>
</evidence>
<keyword evidence="8 9" id="KW-0411">Iron-sulfur</keyword>
<dbReference type="GO" id="GO:0051539">
    <property type="term" value="F:4 iron, 4 sulfur cluster binding"/>
    <property type="evidence" value="ECO:0007669"/>
    <property type="project" value="UniProtKB-KW"/>
</dbReference>
<evidence type="ECO:0000256" key="8">
    <source>
        <dbReference type="ARBA" id="ARBA00023014"/>
    </source>
</evidence>
<dbReference type="GO" id="GO:0046872">
    <property type="term" value="F:metal ion binding"/>
    <property type="evidence" value="ECO:0007669"/>
    <property type="project" value="UniProtKB-KW"/>
</dbReference>
<feature type="binding site" evidence="9">
    <location>
        <position position="47"/>
    </location>
    <ligand>
        <name>iminosuccinate</name>
        <dbReference type="ChEBI" id="CHEBI:77875"/>
    </ligand>
</feature>
<keyword evidence="9" id="KW-0963">Cytoplasm</keyword>
<dbReference type="PANTHER" id="PTHR30573:SF0">
    <property type="entry name" value="QUINOLINATE SYNTHASE, CHLOROPLASTIC"/>
    <property type="match status" value="1"/>
</dbReference>
<sequence>MIIQNDLKDLRAQLERSMMPHEIDMAMELIAKIRDLKKQMNVVVLGHNYMTPDVFYGVSDFIGDSLGLARKAAETEADIILFNGVHFMAETAKVLNPHKTVLIADPDAGCSLAESITAEDVRGLKAQYPGAPVVTYVNCTAAVKAETDICCTSANALKVVESLDSDEIIFLPDAYLAKNVAQKTNKKIISWERGKCMVHEQFTPRDIQAARRQYGDLLVVSHPECDTPVTAESDFAGSTSQMEDVIRDSSRKNVMLITECSMADNLRAVFPEKNFVSTCQTCPHMKKITLPKVYEALLNMQYEVTVPDDIIARARKAVERMIAIG</sequence>
<evidence type="ECO:0000256" key="5">
    <source>
        <dbReference type="ARBA" id="ARBA00022679"/>
    </source>
</evidence>